<comment type="similarity">
    <text evidence="1">Belongs to the NmrA-type oxidoreductase family.</text>
</comment>
<comment type="caution">
    <text evidence="4">The sequence shown here is derived from an EMBL/GenBank/DDBJ whole genome shotgun (WGS) entry which is preliminary data.</text>
</comment>
<organism evidence="4 5">
    <name type="scientific">Madurella fahalii</name>
    <dbReference type="NCBI Taxonomy" id="1157608"/>
    <lineage>
        <taxon>Eukaryota</taxon>
        <taxon>Fungi</taxon>
        <taxon>Dikarya</taxon>
        <taxon>Ascomycota</taxon>
        <taxon>Pezizomycotina</taxon>
        <taxon>Sordariomycetes</taxon>
        <taxon>Sordariomycetidae</taxon>
        <taxon>Sordariales</taxon>
        <taxon>Sordariales incertae sedis</taxon>
        <taxon>Madurella</taxon>
    </lineage>
</organism>
<dbReference type="CDD" id="cd05251">
    <property type="entry name" value="NmrA_like_SDR_a"/>
    <property type="match status" value="1"/>
</dbReference>
<dbReference type="Gene3D" id="3.40.50.720">
    <property type="entry name" value="NAD(P)-binding Rossmann-like Domain"/>
    <property type="match status" value="1"/>
</dbReference>
<protein>
    <submittedName>
        <fullName evidence="4">NmrA-like domain-containing protein</fullName>
    </submittedName>
</protein>
<evidence type="ECO:0000256" key="2">
    <source>
        <dbReference type="ARBA" id="ARBA00022857"/>
    </source>
</evidence>
<sequence length="329" mass="35026">MSKVLLITGATGKQGGAVIDSLLALDPTGASFTILAVTRDTSSPAAQRLLNKIPPGHNNLRLVQADLDDAPGLFSAARLALGAATTSANPNAIWGVFSLQPSLGPGISSDREIAQGTSLIDCAISAGVRHFIYSSVERSGDDKSWSNPTPVPHFQTKYHIERHLRDATSPGRPGAGMGWTILRPVAFMDNLAPGFKTSVFLAAMRNHLDEDGKRLQWIATADIGVFAAKAFADPEGWDGKAVGLAGDELSFAQMSGAFEGATGSPAPAAHWFFGSALTKVAKELRLMLEWFADEGFKADIEGRRREHPGLLTMEAWLARKSGFVASEEE</sequence>
<dbReference type="Pfam" id="PF05368">
    <property type="entry name" value="NmrA"/>
    <property type="match status" value="1"/>
</dbReference>
<dbReference type="SUPFAM" id="SSF51735">
    <property type="entry name" value="NAD(P)-binding Rossmann-fold domains"/>
    <property type="match status" value="1"/>
</dbReference>
<evidence type="ECO:0000259" key="3">
    <source>
        <dbReference type="Pfam" id="PF05368"/>
    </source>
</evidence>
<feature type="domain" description="NmrA-like" evidence="3">
    <location>
        <begin position="2"/>
        <end position="302"/>
    </location>
</feature>
<keyword evidence="2" id="KW-0521">NADP</keyword>
<dbReference type="InterPro" id="IPR051164">
    <property type="entry name" value="NmrA-like_oxidored"/>
</dbReference>
<dbReference type="InterPro" id="IPR036291">
    <property type="entry name" value="NAD(P)-bd_dom_sf"/>
</dbReference>
<dbReference type="PANTHER" id="PTHR42748">
    <property type="entry name" value="NITROGEN METABOLITE REPRESSION PROTEIN NMRA FAMILY MEMBER"/>
    <property type="match status" value="1"/>
</dbReference>
<gene>
    <name evidence="4" type="ORF">MFIFM68171_05588</name>
</gene>
<evidence type="ECO:0000313" key="4">
    <source>
        <dbReference type="EMBL" id="GAB1315378.1"/>
    </source>
</evidence>
<dbReference type="Proteomes" id="UP001628179">
    <property type="component" value="Unassembled WGS sequence"/>
</dbReference>
<accession>A0ABQ0GC81</accession>
<dbReference type="EMBL" id="BAAFSV010000003">
    <property type="protein sequence ID" value="GAB1315378.1"/>
    <property type="molecule type" value="Genomic_DNA"/>
</dbReference>
<dbReference type="RefSeq" id="XP_070917109.1">
    <property type="nucleotide sequence ID" value="XM_071061008.1"/>
</dbReference>
<name>A0ABQ0GC81_9PEZI</name>
<evidence type="ECO:0000313" key="5">
    <source>
        <dbReference type="Proteomes" id="UP001628179"/>
    </source>
</evidence>
<dbReference type="PANTHER" id="PTHR42748:SF25">
    <property type="entry name" value="NMRA FAMILY PROTEIN"/>
    <property type="match status" value="1"/>
</dbReference>
<proteinExistence type="inferred from homology"/>
<evidence type="ECO:0000256" key="1">
    <source>
        <dbReference type="ARBA" id="ARBA00006328"/>
    </source>
</evidence>
<dbReference type="InterPro" id="IPR008030">
    <property type="entry name" value="NmrA-like"/>
</dbReference>
<keyword evidence="5" id="KW-1185">Reference proteome</keyword>
<dbReference type="Gene3D" id="3.90.25.10">
    <property type="entry name" value="UDP-galactose 4-epimerase, domain 1"/>
    <property type="match status" value="1"/>
</dbReference>
<dbReference type="GeneID" id="98176331"/>
<reference evidence="4 5" key="1">
    <citation type="submission" date="2024-09" db="EMBL/GenBank/DDBJ databases">
        <title>Itraconazole resistance in Madurella fahalii resulting from another homologue of gene encoding cytochrome P450 14-alpha sterol demethylase (CYP51).</title>
        <authorList>
            <person name="Yoshioka I."/>
            <person name="Fahal A.H."/>
            <person name="Kaneko S."/>
            <person name="Yaguchi T."/>
        </authorList>
    </citation>
    <scope>NUCLEOTIDE SEQUENCE [LARGE SCALE GENOMIC DNA]</scope>
    <source>
        <strain evidence="4 5">IFM 68171</strain>
    </source>
</reference>